<evidence type="ECO:0000256" key="5">
    <source>
        <dbReference type="ARBA" id="ARBA00022475"/>
    </source>
</evidence>
<comment type="similarity">
    <text evidence="2 17">Belongs to the UppP family.</text>
</comment>
<dbReference type="PANTHER" id="PTHR30622:SF4">
    <property type="entry name" value="UNDECAPRENYL-DIPHOSPHATASE"/>
    <property type="match status" value="1"/>
</dbReference>
<comment type="caution">
    <text evidence="18">The sequence shown here is derived from an EMBL/GenBank/DDBJ whole genome shotgun (WGS) entry which is preliminary data.</text>
</comment>
<keyword evidence="13 17" id="KW-0961">Cell wall biogenesis/degradation</keyword>
<evidence type="ECO:0000313" key="19">
    <source>
        <dbReference type="Proteomes" id="UP001232973"/>
    </source>
</evidence>
<comment type="catalytic activity">
    <reaction evidence="16 17">
        <text>di-trans,octa-cis-undecaprenyl diphosphate + H2O = di-trans,octa-cis-undecaprenyl phosphate + phosphate + H(+)</text>
        <dbReference type="Rhea" id="RHEA:28094"/>
        <dbReference type="ChEBI" id="CHEBI:15377"/>
        <dbReference type="ChEBI" id="CHEBI:15378"/>
        <dbReference type="ChEBI" id="CHEBI:43474"/>
        <dbReference type="ChEBI" id="CHEBI:58405"/>
        <dbReference type="ChEBI" id="CHEBI:60392"/>
        <dbReference type="EC" id="3.6.1.27"/>
    </reaction>
</comment>
<keyword evidence="12 17" id="KW-0046">Antibiotic resistance</keyword>
<keyword evidence="10 17" id="KW-1133">Transmembrane helix</keyword>
<organism evidence="18 19">
    <name type="scientific">Alicyclobacillus cycloheptanicus</name>
    <dbReference type="NCBI Taxonomy" id="1457"/>
    <lineage>
        <taxon>Bacteria</taxon>
        <taxon>Bacillati</taxon>
        <taxon>Bacillota</taxon>
        <taxon>Bacilli</taxon>
        <taxon>Bacillales</taxon>
        <taxon>Alicyclobacillaceae</taxon>
        <taxon>Alicyclobacillus</taxon>
    </lineage>
</organism>
<evidence type="ECO:0000313" key="18">
    <source>
        <dbReference type="EMBL" id="MDQ0188561.1"/>
    </source>
</evidence>
<evidence type="ECO:0000256" key="10">
    <source>
        <dbReference type="ARBA" id="ARBA00022989"/>
    </source>
</evidence>
<feature type="transmembrane region" description="Helical" evidence="17">
    <location>
        <begin position="240"/>
        <end position="263"/>
    </location>
</feature>
<reference evidence="18 19" key="1">
    <citation type="submission" date="2023-07" db="EMBL/GenBank/DDBJ databases">
        <title>Genomic Encyclopedia of Type Strains, Phase IV (KMG-IV): sequencing the most valuable type-strain genomes for metagenomic binning, comparative biology and taxonomic classification.</title>
        <authorList>
            <person name="Goeker M."/>
        </authorList>
    </citation>
    <scope>NUCLEOTIDE SEQUENCE [LARGE SCALE GENOMIC DNA]</scope>
    <source>
        <strain evidence="18 19">DSM 4006</strain>
    </source>
</reference>
<feature type="transmembrane region" description="Helical" evidence="17">
    <location>
        <begin position="211"/>
        <end position="233"/>
    </location>
</feature>
<evidence type="ECO:0000256" key="11">
    <source>
        <dbReference type="ARBA" id="ARBA00023136"/>
    </source>
</evidence>
<evidence type="ECO:0000256" key="6">
    <source>
        <dbReference type="ARBA" id="ARBA00022692"/>
    </source>
</evidence>
<keyword evidence="5 17" id="KW-1003">Cell membrane</keyword>
<dbReference type="GO" id="GO:0050380">
    <property type="term" value="F:undecaprenyl-diphosphatase activity"/>
    <property type="evidence" value="ECO:0007669"/>
    <property type="project" value="UniProtKB-EC"/>
</dbReference>
<comment type="miscellaneous">
    <text evidence="17">Bacitracin is thought to be involved in the inhibition of peptidoglycan synthesis by sequestering undecaprenyl diphosphate, thereby reducing the pool of lipid carrier available.</text>
</comment>
<keyword evidence="19" id="KW-1185">Reference proteome</keyword>
<feature type="transmembrane region" description="Helical" evidence="17">
    <location>
        <begin position="41"/>
        <end position="59"/>
    </location>
</feature>
<feature type="transmembrane region" description="Helical" evidence="17">
    <location>
        <begin position="139"/>
        <end position="161"/>
    </location>
</feature>
<proteinExistence type="inferred from homology"/>
<keyword evidence="8 17" id="KW-0133">Cell shape</keyword>
<protein>
    <recommendedName>
        <fullName evidence="4 17">Undecaprenyl-diphosphatase</fullName>
        <ecNumber evidence="3 17">3.6.1.27</ecNumber>
    </recommendedName>
    <alternativeName>
        <fullName evidence="15 17">Bacitracin resistance protein</fullName>
    </alternativeName>
    <alternativeName>
        <fullName evidence="14 17">Undecaprenyl pyrophosphate phosphatase</fullName>
    </alternativeName>
</protein>
<evidence type="ECO:0000256" key="17">
    <source>
        <dbReference type="HAMAP-Rule" id="MF_01006"/>
    </source>
</evidence>
<evidence type="ECO:0000256" key="4">
    <source>
        <dbReference type="ARBA" id="ARBA00021581"/>
    </source>
</evidence>
<evidence type="ECO:0000256" key="7">
    <source>
        <dbReference type="ARBA" id="ARBA00022801"/>
    </source>
</evidence>
<evidence type="ECO:0000256" key="14">
    <source>
        <dbReference type="ARBA" id="ARBA00032707"/>
    </source>
</evidence>
<dbReference type="EMBL" id="JAUSTP010000001">
    <property type="protein sequence ID" value="MDQ0188561.1"/>
    <property type="molecule type" value="Genomic_DNA"/>
</dbReference>
<evidence type="ECO:0000256" key="12">
    <source>
        <dbReference type="ARBA" id="ARBA00023251"/>
    </source>
</evidence>
<dbReference type="HAMAP" id="MF_01006">
    <property type="entry name" value="Undec_diphosphatase"/>
    <property type="match status" value="1"/>
</dbReference>
<gene>
    <name evidence="17" type="primary">uppP</name>
    <name evidence="18" type="ORF">J2S03_000365</name>
</gene>
<dbReference type="EC" id="3.6.1.27" evidence="3 17"/>
<evidence type="ECO:0000256" key="13">
    <source>
        <dbReference type="ARBA" id="ARBA00023316"/>
    </source>
</evidence>
<dbReference type="PANTHER" id="PTHR30622">
    <property type="entry name" value="UNDECAPRENYL-DIPHOSPHATASE"/>
    <property type="match status" value="1"/>
</dbReference>
<keyword evidence="6 17" id="KW-0812">Transmembrane</keyword>
<evidence type="ECO:0000256" key="15">
    <source>
        <dbReference type="ARBA" id="ARBA00032932"/>
    </source>
</evidence>
<sequence length="268" mass="29425">MDWTQAVVLGVVQGITEFLPISSSGHLVLLQKLWHIQGDQLLFITLLHIGTLIAVLWAFRADIGWLIRHPLSRFSRMLFVALVPTALIGVLFEDAFDQLFASGATLGLEFVVTGVILWWMDSVTSGTKSQDDVRTSDAVWIGIFQGAAILPALSRSGLTIAGGLWRGLDRDTAGRFSFLVSIPAILGATVLELEKALSAPMGEGATPWGPMMVGTAAAVVAGYLSVRFTLWLLRHAQMRWFALYAWALAAFILADQLFFHHWFPPLVH</sequence>
<name>A0ABT9XE32_9BACL</name>
<keyword evidence="11 17" id="KW-0472">Membrane</keyword>
<dbReference type="RefSeq" id="WP_274455960.1">
    <property type="nucleotide sequence ID" value="NZ_CP067097.1"/>
</dbReference>
<evidence type="ECO:0000256" key="16">
    <source>
        <dbReference type="ARBA" id="ARBA00047594"/>
    </source>
</evidence>
<comment type="function">
    <text evidence="17">Catalyzes the dephosphorylation of undecaprenyl diphosphate (UPP). Confers resistance to bacitracin.</text>
</comment>
<feature type="transmembrane region" description="Helical" evidence="17">
    <location>
        <begin position="173"/>
        <end position="191"/>
    </location>
</feature>
<evidence type="ECO:0000256" key="8">
    <source>
        <dbReference type="ARBA" id="ARBA00022960"/>
    </source>
</evidence>
<keyword evidence="9 17" id="KW-0573">Peptidoglycan synthesis</keyword>
<feature type="transmembrane region" description="Helical" evidence="17">
    <location>
        <begin position="99"/>
        <end position="119"/>
    </location>
</feature>
<evidence type="ECO:0000256" key="2">
    <source>
        <dbReference type="ARBA" id="ARBA00010621"/>
    </source>
</evidence>
<comment type="subcellular location">
    <subcellularLocation>
        <location evidence="1 17">Cell membrane</location>
        <topology evidence="1 17">Multi-pass membrane protein</topology>
    </subcellularLocation>
</comment>
<evidence type="ECO:0000256" key="1">
    <source>
        <dbReference type="ARBA" id="ARBA00004651"/>
    </source>
</evidence>
<feature type="transmembrane region" description="Helical" evidence="17">
    <location>
        <begin position="74"/>
        <end position="92"/>
    </location>
</feature>
<keyword evidence="7 17" id="KW-0378">Hydrolase</keyword>
<accession>A0ABT9XE32</accession>
<evidence type="ECO:0000256" key="9">
    <source>
        <dbReference type="ARBA" id="ARBA00022984"/>
    </source>
</evidence>
<dbReference type="Proteomes" id="UP001232973">
    <property type="component" value="Unassembled WGS sequence"/>
</dbReference>
<dbReference type="Pfam" id="PF02673">
    <property type="entry name" value="BacA"/>
    <property type="match status" value="1"/>
</dbReference>
<evidence type="ECO:0000256" key="3">
    <source>
        <dbReference type="ARBA" id="ARBA00012374"/>
    </source>
</evidence>
<dbReference type="InterPro" id="IPR003824">
    <property type="entry name" value="UppP"/>
</dbReference>